<dbReference type="AlphaFoldDB" id="A0A9P7C0J4"/>
<dbReference type="EMBL" id="JAANIU010012929">
    <property type="protein sequence ID" value="KAG1530226.1"/>
    <property type="molecule type" value="Genomic_DNA"/>
</dbReference>
<accession>A0A9P7C0J4</accession>
<keyword evidence="2" id="KW-1185">Reference proteome</keyword>
<evidence type="ECO:0000313" key="2">
    <source>
        <dbReference type="Proteomes" id="UP000740926"/>
    </source>
</evidence>
<protein>
    <submittedName>
        <fullName evidence="1">Uncharacterized protein</fullName>
    </submittedName>
</protein>
<sequence>MSLYDEDLPSVDEFVYLGIPFSSKGISVSAMVKHRASSTLFAMSQLNAMGLNRNGFSLLLSARLYASFVRPKLEYGLAIAHLLKKDYTELNRVQDRCASAHL</sequence>
<organism evidence="1 2">
    <name type="scientific">Rhizopus delemar</name>
    <dbReference type="NCBI Taxonomy" id="936053"/>
    <lineage>
        <taxon>Eukaryota</taxon>
        <taxon>Fungi</taxon>
        <taxon>Fungi incertae sedis</taxon>
        <taxon>Mucoromycota</taxon>
        <taxon>Mucoromycotina</taxon>
        <taxon>Mucoromycetes</taxon>
        <taxon>Mucorales</taxon>
        <taxon>Mucorineae</taxon>
        <taxon>Rhizopodaceae</taxon>
        <taxon>Rhizopus</taxon>
    </lineage>
</organism>
<proteinExistence type="predicted"/>
<name>A0A9P7C0J4_9FUNG</name>
<reference evidence="1 2" key="1">
    <citation type="journal article" date="2020" name="Microb. Genom.">
        <title>Genetic diversity of clinical and environmental Mucorales isolates obtained from an investigation of mucormycosis cases among solid organ transplant recipients.</title>
        <authorList>
            <person name="Nguyen M.H."/>
            <person name="Kaul D."/>
            <person name="Muto C."/>
            <person name="Cheng S.J."/>
            <person name="Richter R.A."/>
            <person name="Bruno V.M."/>
            <person name="Liu G."/>
            <person name="Beyhan S."/>
            <person name="Sundermann A.J."/>
            <person name="Mounaud S."/>
            <person name="Pasculle A.W."/>
            <person name="Nierman W.C."/>
            <person name="Driscoll E."/>
            <person name="Cumbie R."/>
            <person name="Clancy C.J."/>
            <person name="Dupont C.L."/>
        </authorList>
    </citation>
    <scope>NUCLEOTIDE SEQUENCE [LARGE SCALE GENOMIC DNA]</scope>
    <source>
        <strain evidence="1 2">GL24</strain>
    </source>
</reference>
<evidence type="ECO:0000313" key="1">
    <source>
        <dbReference type="EMBL" id="KAG1530226.1"/>
    </source>
</evidence>
<comment type="caution">
    <text evidence="1">The sequence shown here is derived from an EMBL/GenBank/DDBJ whole genome shotgun (WGS) entry which is preliminary data.</text>
</comment>
<dbReference type="Proteomes" id="UP000740926">
    <property type="component" value="Unassembled WGS sequence"/>
</dbReference>
<gene>
    <name evidence="1" type="ORF">G6F50_017463</name>
</gene>